<sequence>PVIDKKDLLSNLPDDCISSIFKYFNHDNLDVVSEVSQRMVTFALIQRPKAQKKTAERLNLFESCYGDICLSL</sequence>
<dbReference type="AlphaFoldDB" id="A0AAN5CWE5"/>
<proteinExistence type="predicted"/>
<evidence type="ECO:0000313" key="2">
    <source>
        <dbReference type="EMBL" id="GMR52158.1"/>
    </source>
</evidence>
<dbReference type="PROSITE" id="PS50181">
    <property type="entry name" value="FBOX"/>
    <property type="match status" value="1"/>
</dbReference>
<keyword evidence="3" id="KW-1185">Reference proteome</keyword>
<feature type="domain" description="F-box" evidence="1">
    <location>
        <begin position="6"/>
        <end position="58"/>
    </location>
</feature>
<reference evidence="3" key="1">
    <citation type="submission" date="2022-10" db="EMBL/GenBank/DDBJ databases">
        <title>Genome assembly of Pristionchus species.</title>
        <authorList>
            <person name="Yoshida K."/>
            <person name="Sommer R.J."/>
        </authorList>
    </citation>
    <scope>NUCLEOTIDE SEQUENCE [LARGE SCALE GENOMIC DNA]</scope>
    <source>
        <strain evidence="3">RS5460</strain>
    </source>
</reference>
<dbReference type="InterPro" id="IPR001810">
    <property type="entry name" value="F-box_dom"/>
</dbReference>
<evidence type="ECO:0000313" key="3">
    <source>
        <dbReference type="Proteomes" id="UP001328107"/>
    </source>
</evidence>
<protein>
    <recommendedName>
        <fullName evidence="1">F-box domain-containing protein</fullName>
    </recommendedName>
</protein>
<organism evidence="2 3">
    <name type="scientific">Pristionchus mayeri</name>
    <dbReference type="NCBI Taxonomy" id="1317129"/>
    <lineage>
        <taxon>Eukaryota</taxon>
        <taxon>Metazoa</taxon>
        <taxon>Ecdysozoa</taxon>
        <taxon>Nematoda</taxon>
        <taxon>Chromadorea</taxon>
        <taxon>Rhabditida</taxon>
        <taxon>Rhabditina</taxon>
        <taxon>Diplogasteromorpha</taxon>
        <taxon>Diplogasteroidea</taxon>
        <taxon>Neodiplogasteridae</taxon>
        <taxon>Pristionchus</taxon>
    </lineage>
</organism>
<accession>A0AAN5CWE5</accession>
<name>A0AAN5CWE5_9BILA</name>
<comment type="caution">
    <text evidence="2">The sequence shown here is derived from an EMBL/GenBank/DDBJ whole genome shotgun (WGS) entry which is preliminary data.</text>
</comment>
<dbReference type="EMBL" id="BTRK01000005">
    <property type="protein sequence ID" value="GMR52158.1"/>
    <property type="molecule type" value="Genomic_DNA"/>
</dbReference>
<dbReference type="Proteomes" id="UP001328107">
    <property type="component" value="Unassembled WGS sequence"/>
</dbReference>
<dbReference type="InterPro" id="IPR036047">
    <property type="entry name" value="F-box-like_dom_sf"/>
</dbReference>
<feature type="non-terminal residue" evidence="2">
    <location>
        <position position="1"/>
    </location>
</feature>
<feature type="non-terminal residue" evidence="2">
    <location>
        <position position="72"/>
    </location>
</feature>
<evidence type="ECO:0000259" key="1">
    <source>
        <dbReference type="PROSITE" id="PS50181"/>
    </source>
</evidence>
<dbReference type="SUPFAM" id="SSF81383">
    <property type="entry name" value="F-box domain"/>
    <property type="match status" value="1"/>
</dbReference>
<dbReference type="Pfam" id="PF00646">
    <property type="entry name" value="F-box"/>
    <property type="match status" value="1"/>
</dbReference>
<gene>
    <name evidence="2" type="ORF">PMAYCL1PPCAC_22353</name>
</gene>